<dbReference type="EC" id="1.4.3.-" evidence="6"/>
<dbReference type="Proteomes" id="UP000572817">
    <property type="component" value="Unassembled WGS sequence"/>
</dbReference>
<feature type="region of interest" description="Disordered" evidence="7">
    <location>
        <begin position="116"/>
        <end position="150"/>
    </location>
</feature>
<evidence type="ECO:0000256" key="4">
    <source>
        <dbReference type="ARBA" id="ARBA00048448"/>
    </source>
</evidence>
<dbReference type="SUPFAM" id="SSF51905">
    <property type="entry name" value="FAD/NAD(P)-binding domain"/>
    <property type="match status" value="1"/>
</dbReference>
<proteinExistence type="inferred from homology"/>
<comment type="similarity">
    <text evidence="2 6">Belongs to the flavin monoamine oxidase family.</text>
</comment>
<comment type="caution">
    <text evidence="9">The sequence shown here is derived from an EMBL/GenBank/DDBJ whole genome shotgun (WGS) entry which is preliminary data.</text>
</comment>
<evidence type="ECO:0000256" key="5">
    <source>
        <dbReference type="PIRSR" id="PIRSR601613-1"/>
    </source>
</evidence>
<evidence type="ECO:0000256" key="2">
    <source>
        <dbReference type="ARBA" id="ARBA00005995"/>
    </source>
</evidence>
<sequence>MQRTTEGFLWTPSGSKSGLSTDACIKESPSELLKPFYDVVVVGAGFAGLVAARDLSKENLSVLLIEARDRIGGRTWTARELGEEFEMGGTWVHWNQPHVYAELSRYNLHRNLKTSSGTAAPSAHFYKPPSPTRSGSSTSTNTAHANESLETPSQAVADAFFSVDGFDSHSLMPYPHDPLRKPIQPWLKYDKLTIKDRLVQLKDLPQADKDIFDTFMSSLGSAPGSDIGFVEALRWYALGGHGMASMFELAGLYKLGNGGMTAFAKKIFADFRGDVVVGEVVKTVSQENKDSVAITTKDGRRFKAGQVICTVPLNCLSDVSFTPPLSPLKQEAIHHGHINKGAKIHFKLSTPGDQPWFALASGYSDSPWCFAFSDHNGTSSSNGKDTFAIGFGYNDRLPTDPTTPEAAKQITTSFKRHLQPAELEEKTQVAAFLTHAWHADPLAKGVWSCWGPGAMSAYLEELQRPHGRVIFANADWADGWRGFVDGAIERGYRAAREILERRKDGRSEVTAGAKLQAI</sequence>
<dbReference type="Gene3D" id="1.10.405.10">
    <property type="entry name" value="Guanine Nucleotide Dissociation Inhibitor, domain 1"/>
    <property type="match status" value="1"/>
</dbReference>
<dbReference type="Gene3D" id="3.50.50.60">
    <property type="entry name" value="FAD/NAD(P)-binding domain"/>
    <property type="match status" value="1"/>
</dbReference>
<feature type="binding site" evidence="5">
    <location>
        <position position="281"/>
    </location>
    <ligand>
        <name>FAD</name>
        <dbReference type="ChEBI" id="CHEBI:57692"/>
    </ligand>
</feature>
<feature type="domain" description="Amine oxidase" evidence="8">
    <location>
        <begin position="46"/>
        <end position="499"/>
    </location>
</feature>
<dbReference type="AlphaFoldDB" id="A0A8H4IYK1"/>
<evidence type="ECO:0000256" key="7">
    <source>
        <dbReference type="SAM" id="MobiDB-lite"/>
    </source>
</evidence>
<dbReference type="GO" id="GO:0097621">
    <property type="term" value="F:monoamine oxidase activity"/>
    <property type="evidence" value="ECO:0007669"/>
    <property type="project" value="UniProtKB-EC"/>
</dbReference>
<feature type="binding site" evidence="5">
    <location>
        <begin position="66"/>
        <end position="67"/>
    </location>
    <ligand>
        <name>FAD</name>
        <dbReference type="ChEBI" id="CHEBI:57692"/>
    </ligand>
</feature>
<keyword evidence="3 6" id="KW-0560">Oxidoreductase</keyword>
<dbReference type="OrthoDB" id="7777654at2759"/>
<evidence type="ECO:0000256" key="6">
    <source>
        <dbReference type="RuleBase" id="RU362067"/>
    </source>
</evidence>
<accession>A0A8H4IYK1</accession>
<evidence type="ECO:0000256" key="1">
    <source>
        <dbReference type="ARBA" id="ARBA00001974"/>
    </source>
</evidence>
<name>A0A8H4IYK1_9PEZI</name>
<organism evidence="9 10">
    <name type="scientific">Botryosphaeria dothidea</name>
    <dbReference type="NCBI Taxonomy" id="55169"/>
    <lineage>
        <taxon>Eukaryota</taxon>
        <taxon>Fungi</taxon>
        <taxon>Dikarya</taxon>
        <taxon>Ascomycota</taxon>
        <taxon>Pezizomycotina</taxon>
        <taxon>Dothideomycetes</taxon>
        <taxon>Dothideomycetes incertae sedis</taxon>
        <taxon>Botryosphaeriales</taxon>
        <taxon>Botryosphaeriaceae</taxon>
        <taxon>Botryosphaeria</taxon>
    </lineage>
</organism>
<reference evidence="9" key="1">
    <citation type="submission" date="2020-04" db="EMBL/GenBank/DDBJ databases">
        <title>Genome Assembly and Annotation of Botryosphaeria dothidea sdau 11-99, a Latent Pathogen of Apple Fruit Ring Rot in China.</title>
        <authorList>
            <person name="Yu C."/>
            <person name="Diao Y."/>
            <person name="Lu Q."/>
            <person name="Zhao J."/>
            <person name="Cui S."/>
            <person name="Peng C."/>
            <person name="He B."/>
            <person name="Liu H."/>
        </authorList>
    </citation>
    <scope>NUCLEOTIDE SEQUENCE [LARGE SCALE GENOMIC DNA]</scope>
    <source>
        <strain evidence="9">Sdau11-99</strain>
    </source>
</reference>
<evidence type="ECO:0000256" key="3">
    <source>
        <dbReference type="ARBA" id="ARBA00023002"/>
    </source>
</evidence>
<protein>
    <recommendedName>
        <fullName evidence="6">Amine oxidase</fullName>
        <ecNumber evidence="6">1.4.3.-</ecNumber>
    </recommendedName>
</protein>
<dbReference type="InterPro" id="IPR050703">
    <property type="entry name" value="Flavin_MAO"/>
</dbReference>
<comment type="cofactor">
    <cofactor evidence="1 6">
        <name>FAD</name>
        <dbReference type="ChEBI" id="CHEBI:57692"/>
    </cofactor>
</comment>
<keyword evidence="6" id="KW-0285">Flavoprotein</keyword>
<dbReference type="PANTHER" id="PTHR43563:SF1">
    <property type="entry name" value="AMINE OXIDASE [FLAVIN-CONTAINING] B"/>
    <property type="match status" value="1"/>
</dbReference>
<dbReference type="PANTHER" id="PTHR43563">
    <property type="entry name" value="AMINE OXIDASE"/>
    <property type="match status" value="1"/>
</dbReference>
<feature type="compositionally biased region" description="Polar residues" evidence="7">
    <location>
        <begin position="141"/>
        <end position="150"/>
    </location>
</feature>
<keyword evidence="10" id="KW-1185">Reference proteome</keyword>
<dbReference type="InterPro" id="IPR002937">
    <property type="entry name" value="Amino_oxidase"/>
</dbReference>
<keyword evidence="6" id="KW-0274">FAD</keyword>
<dbReference type="PRINTS" id="PR00757">
    <property type="entry name" value="AMINEOXDASEF"/>
</dbReference>
<dbReference type="Pfam" id="PF01593">
    <property type="entry name" value="Amino_oxidase"/>
    <property type="match status" value="1"/>
</dbReference>
<dbReference type="EMBL" id="WWBZ02000022">
    <property type="protein sequence ID" value="KAF4308689.1"/>
    <property type="molecule type" value="Genomic_DNA"/>
</dbReference>
<evidence type="ECO:0000313" key="10">
    <source>
        <dbReference type="Proteomes" id="UP000572817"/>
    </source>
</evidence>
<evidence type="ECO:0000313" key="9">
    <source>
        <dbReference type="EMBL" id="KAF4308689.1"/>
    </source>
</evidence>
<dbReference type="InterPro" id="IPR001613">
    <property type="entry name" value="Flavin_amine_oxidase"/>
</dbReference>
<evidence type="ECO:0000259" key="8">
    <source>
        <dbReference type="Pfam" id="PF01593"/>
    </source>
</evidence>
<comment type="catalytic activity">
    <reaction evidence="4">
        <text>a secondary aliphatic amine + O2 + H2O = a primary amine + an aldehyde + H2O2</text>
        <dbReference type="Rhea" id="RHEA:26414"/>
        <dbReference type="ChEBI" id="CHEBI:15377"/>
        <dbReference type="ChEBI" id="CHEBI:15379"/>
        <dbReference type="ChEBI" id="CHEBI:16240"/>
        <dbReference type="ChEBI" id="CHEBI:17478"/>
        <dbReference type="ChEBI" id="CHEBI:58855"/>
        <dbReference type="ChEBI" id="CHEBI:65296"/>
        <dbReference type="EC" id="1.4.3.4"/>
    </reaction>
</comment>
<dbReference type="InterPro" id="IPR036188">
    <property type="entry name" value="FAD/NAD-bd_sf"/>
</dbReference>
<gene>
    <name evidence="9" type="ORF">GTA08_BOTSDO04695</name>
</gene>
<dbReference type="Gene3D" id="3.90.660.10">
    <property type="match status" value="1"/>
</dbReference>